<dbReference type="EMBL" id="JABFUD020000004">
    <property type="protein sequence ID" value="KAI5080708.1"/>
    <property type="molecule type" value="Genomic_DNA"/>
</dbReference>
<dbReference type="GO" id="GO:0004525">
    <property type="term" value="F:ribonuclease III activity"/>
    <property type="evidence" value="ECO:0007669"/>
    <property type="project" value="InterPro"/>
</dbReference>
<name>A0A9D4ZM32_ADICA</name>
<comment type="caution">
    <text evidence="3">The sequence shown here is derived from an EMBL/GenBank/DDBJ whole genome shotgun (WGS) entry which is preliminary data.</text>
</comment>
<evidence type="ECO:0000256" key="2">
    <source>
        <dbReference type="SAM" id="Phobius"/>
    </source>
</evidence>
<dbReference type="InterPro" id="IPR036389">
    <property type="entry name" value="RNase_III_sf"/>
</dbReference>
<organism evidence="3 4">
    <name type="scientific">Adiantum capillus-veneris</name>
    <name type="common">Maidenhair fern</name>
    <dbReference type="NCBI Taxonomy" id="13818"/>
    <lineage>
        <taxon>Eukaryota</taxon>
        <taxon>Viridiplantae</taxon>
        <taxon>Streptophyta</taxon>
        <taxon>Embryophyta</taxon>
        <taxon>Tracheophyta</taxon>
        <taxon>Polypodiopsida</taxon>
        <taxon>Polypodiidae</taxon>
        <taxon>Polypodiales</taxon>
        <taxon>Pteridineae</taxon>
        <taxon>Pteridaceae</taxon>
        <taxon>Vittarioideae</taxon>
        <taxon>Adiantum</taxon>
    </lineage>
</organism>
<evidence type="ECO:0000256" key="1">
    <source>
        <dbReference type="SAM" id="MobiDB-lite"/>
    </source>
</evidence>
<gene>
    <name evidence="3" type="ORF">GOP47_0003891</name>
</gene>
<feature type="compositionally biased region" description="Basic residues" evidence="1">
    <location>
        <begin position="93"/>
        <end position="102"/>
    </location>
</feature>
<feature type="region of interest" description="Disordered" evidence="1">
    <location>
        <begin position="59"/>
        <end position="112"/>
    </location>
</feature>
<proteinExistence type="predicted"/>
<evidence type="ECO:0008006" key="5">
    <source>
        <dbReference type="Google" id="ProtNLM"/>
    </source>
</evidence>
<dbReference type="Proteomes" id="UP000886520">
    <property type="component" value="Chromosome 4"/>
</dbReference>
<dbReference type="AlphaFoldDB" id="A0A9D4ZM32"/>
<dbReference type="Gene3D" id="1.10.1520.10">
    <property type="entry name" value="Ribonuclease III domain"/>
    <property type="match status" value="1"/>
</dbReference>
<dbReference type="CDD" id="cd00593">
    <property type="entry name" value="RIBOc"/>
    <property type="match status" value="2"/>
</dbReference>
<keyword evidence="2" id="KW-0812">Transmembrane</keyword>
<sequence>MAEVASSKLGSSFVHTQSALSSSESLFSAFPLFNFAKLEQPWHNQQNKLFIKAAASTVSSPSRSTSNVGTQKRPPTGRPPPSPRPSFGGPRPRPSKPRRRLLKKEGMPPPFRRRLFGVRDSILRPPLDDKRLADKFLRSPQLALKSLPLLSSCLPYAPLHAQDEEWMQEFLPEIKEAIGHPLAGMDTPTSPDAPLYHLDTLLFLAFQHPESPRGSLKYLRVGHSRLAFLGEYILELALAEYFIVRCIYPDGERKSPIKLQIYRGVFWALVAALYLCMGMPEVYRLLFEVFGFDPDAKSCQPRRRLGRPDVDFVFSPLEEKQMEWKELSSFKTADDGVFAKPLLFRACVPPGMQRFRGNLWEIDSLPQVLQTLGYPRPTVGEDPETVKKRNSELELGLQLCFLHPSIHKVEHPRFCNERLEYLGSKVQDVVMAEKLLMKHLDAPGFYVKEKHRRLLFNRLCGKYFREKKLQRFMIIAEARKELFDKARRLRNFATTGCSLALHALSYVVYGKAEQACALKRHCKWTRGCMIPDAEQASQRDSVHIFPTRALPPRDDGHKS</sequence>
<keyword evidence="2" id="KW-1133">Transmembrane helix</keyword>
<evidence type="ECO:0000313" key="4">
    <source>
        <dbReference type="Proteomes" id="UP000886520"/>
    </source>
</evidence>
<dbReference type="GO" id="GO:0006396">
    <property type="term" value="P:RNA processing"/>
    <property type="evidence" value="ECO:0007669"/>
    <property type="project" value="InterPro"/>
</dbReference>
<keyword evidence="4" id="KW-1185">Reference proteome</keyword>
<dbReference type="OrthoDB" id="1897625at2759"/>
<protein>
    <recommendedName>
        <fullName evidence="5">RNase III domain-containing protein</fullName>
    </recommendedName>
</protein>
<dbReference type="SUPFAM" id="SSF69065">
    <property type="entry name" value="RNase III domain-like"/>
    <property type="match status" value="2"/>
</dbReference>
<reference evidence="3" key="1">
    <citation type="submission" date="2021-01" db="EMBL/GenBank/DDBJ databases">
        <title>Adiantum capillus-veneris genome.</title>
        <authorList>
            <person name="Fang Y."/>
            <person name="Liao Q."/>
        </authorList>
    </citation>
    <scope>NUCLEOTIDE SEQUENCE</scope>
    <source>
        <strain evidence="3">H3</strain>
        <tissue evidence="3">Leaf</tissue>
    </source>
</reference>
<feature type="transmembrane region" description="Helical" evidence="2">
    <location>
        <begin position="261"/>
        <end position="280"/>
    </location>
</feature>
<dbReference type="InterPro" id="IPR000999">
    <property type="entry name" value="RNase_III_dom"/>
</dbReference>
<evidence type="ECO:0000313" key="3">
    <source>
        <dbReference type="EMBL" id="KAI5080708.1"/>
    </source>
</evidence>
<keyword evidence="2" id="KW-0472">Membrane</keyword>
<accession>A0A9D4ZM32</accession>